<keyword evidence="2 4" id="KW-0560">Oxidoreductase</keyword>
<dbReference type="Gene3D" id="3.40.50.720">
    <property type="entry name" value="NAD(P)-binding Rossmann-like Domain"/>
    <property type="match status" value="1"/>
</dbReference>
<dbReference type="PRINTS" id="PR00080">
    <property type="entry name" value="SDRFAMILY"/>
</dbReference>
<dbReference type="PIRSF" id="PIRSF000126">
    <property type="entry name" value="11-beta-HSD1"/>
    <property type="match status" value="1"/>
</dbReference>
<protein>
    <submittedName>
        <fullName evidence="4">SDR family oxidoreductase</fullName>
        <ecNumber evidence="4">1.-.-.-</ecNumber>
    </submittedName>
</protein>
<dbReference type="InterPro" id="IPR002347">
    <property type="entry name" value="SDR_fam"/>
</dbReference>
<evidence type="ECO:0000256" key="2">
    <source>
        <dbReference type="ARBA" id="ARBA00023002"/>
    </source>
</evidence>
<evidence type="ECO:0000256" key="1">
    <source>
        <dbReference type="ARBA" id="ARBA00006484"/>
    </source>
</evidence>
<dbReference type="GO" id="GO:0016020">
    <property type="term" value="C:membrane"/>
    <property type="evidence" value="ECO:0007669"/>
    <property type="project" value="TreeGrafter"/>
</dbReference>
<dbReference type="Pfam" id="PF00106">
    <property type="entry name" value="adh_short"/>
    <property type="match status" value="1"/>
</dbReference>
<dbReference type="CDD" id="cd05233">
    <property type="entry name" value="SDR_c"/>
    <property type="match status" value="1"/>
</dbReference>
<evidence type="ECO:0000256" key="3">
    <source>
        <dbReference type="RuleBase" id="RU000363"/>
    </source>
</evidence>
<dbReference type="PRINTS" id="PR00081">
    <property type="entry name" value="GDHRDH"/>
</dbReference>
<evidence type="ECO:0000313" key="4">
    <source>
        <dbReference type="EMBL" id="XCM37718.1"/>
    </source>
</evidence>
<gene>
    <name evidence="4" type="ORF">ABWT76_000503</name>
</gene>
<proteinExistence type="inferred from homology"/>
<reference evidence="4" key="1">
    <citation type="submission" date="2024-07" db="EMBL/GenBank/DDBJ databases">
        <authorList>
            <person name="Kim Y.J."/>
            <person name="Jeong J.Y."/>
        </authorList>
    </citation>
    <scope>NUCLEOTIDE SEQUENCE</scope>
    <source>
        <strain evidence="4">GIHE-MW2</strain>
    </source>
</reference>
<organism evidence="4">
    <name type="scientific">Planktothricoides raciborskii GIHE-MW2</name>
    <dbReference type="NCBI Taxonomy" id="2792601"/>
    <lineage>
        <taxon>Bacteria</taxon>
        <taxon>Bacillati</taxon>
        <taxon>Cyanobacteriota</taxon>
        <taxon>Cyanophyceae</taxon>
        <taxon>Oscillatoriophycideae</taxon>
        <taxon>Oscillatoriales</taxon>
        <taxon>Oscillatoriaceae</taxon>
        <taxon>Planktothricoides</taxon>
    </lineage>
</organism>
<dbReference type="RefSeq" id="WP_054469596.1">
    <property type="nucleotide sequence ID" value="NZ_CP159837.1"/>
</dbReference>
<dbReference type="InterPro" id="IPR036291">
    <property type="entry name" value="NAD(P)-bd_dom_sf"/>
</dbReference>
<dbReference type="EMBL" id="CP159837">
    <property type="protein sequence ID" value="XCM37718.1"/>
    <property type="molecule type" value="Genomic_DNA"/>
</dbReference>
<accession>A0AAU8JG05</accession>
<name>A0AAU8JG05_9CYAN</name>
<dbReference type="AlphaFoldDB" id="A0AAU8JG05"/>
<dbReference type="SUPFAM" id="SSF51735">
    <property type="entry name" value="NAD(P)-binding Rossmann-fold domains"/>
    <property type="match status" value="1"/>
</dbReference>
<dbReference type="GO" id="GO:0016491">
    <property type="term" value="F:oxidoreductase activity"/>
    <property type="evidence" value="ECO:0007669"/>
    <property type="project" value="UniProtKB-KW"/>
</dbReference>
<dbReference type="PANTHER" id="PTHR44196:SF2">
    <property type="entry name" value="SHORT-CHAIN DEHYDROGENASE-RELATED"/>
    <property type="match status" value="1"/>
</dbReference>
<dbReference type="EC" id="1.-.-.-" evidence="4"/>
<dbReference type="PANTHER" id="PTHR44196">
    <property type="entry name" value="DEHYDROGENASE/REDUCTASE SDR FAMILY MEMBER 7B"/>
    <property type="match status" value="1"/>
</dbReference>
<comment type="similarity">
    <text evidence="1 3">Belongs to the short-chain dehydrogenases/reductases (SDR) family.</text>
</comment>
<sequence>MQTALITGASSGIGAAFAEELAKQQTNLVLVARSEDKLNQLADRLRQIAPIQVEVLVADLTQTGANQAIFDQVSQKGLTIDLLINNAGFGDYGAFSDRPLAKQLEMIQLNILALVELTYLFLPGMKRQGSGSIINVGSIAGFQPLPYMSVYAATKAFVLSFTEALWAENRQFGIRVQALCPGPTSTNFPNVAEFPSAMNFSGPQKLATPEEVVLQSLEALAKNESTVVTGGFGNQLIVNIPRFLPRETLVSAIEKQFKFS</sequence>